<protein>
    <submittedName>
        <fullName evidence="1">Retrotransposable element Tf2</fullName>
    </submittedName>
</protein>
<gene>
    <name evidence="1" type="ORF">EPI10_011339</name>
</gene>
<dbReference type="EMBL" id="SMMG02000004">
    <property type="protein sequence ID" value="KAA3477454.1"/>
    <property type="molecule type" value="Genomic_DNA"/>
</dbReference>
<dbReference type="InterPro" id="IPR036397">
    <property type="entry name" value="RNaseH_sf"/>
</dbReference>
<dbReference type="PANTHER" id="PTHR45835:SF99">
    <property type="entry name" value="CHROMO DOMAIN-CONTAINING PROTEIN-RELATED"/>
    <property type="match status" value="1"/>
</dbReference>
<dbReference type="Gene3D" id="3.30.420.10">
    <property type="entry name" value="Ribonuclease H-like superfamily/Ribonuclease H"/>
    <property type="match status" value="1"/>
</dbReference>
<dbReference type="SUPFAM" id="SSF53098">
    <property type="entry name" value="Ribonuclease H-like"/>
    <property type="match status" value="1"/>
</dbReference>
<name>A0A5B6W870_9ROSI</name>
<accession>A0A5B6W870</accession>
<dbReference type="OrthoDB" id="999727at2759"/>
<evidence type="ECO:0000313" key="2">
    <source>
        <dbReference type="Proteomes" id="UP000325315"/>
    </source>
</evidence>
<dbReference type="Proteomes" id="UP000325315">
    <property type="component" value="Unassembled WGS sequence"/>
</dbReference>
<dbReference type="InterPro" id="IPR012337">
    <property type="entry name" value="RNaseH-like_sf"/>
</dbReference>
<organism evidence="1 2">
    <name type="scientific">Gossypium australe</name>
    <dbReference type="NCBI Taxonomy" id="47621"/>
    <lineage>
        <taxon>Eukaryota</taxon>
        <taxon>Viridiplantae</taxon>
        <taxon>Streptophyta</taxon>
        <taxon>Embryophyta</taxon>
        <taxon>Tracheophyta</taxon>
        <taxon>Spermatophyta</taxon>
        <taxon>Magnoliopsida</taxon>
        <taxon>eudicotyledons</taxon>
        <taxon>Gunneridae</taxon>
        <taxon>Pentapetalae</taxon>
        <taxon>rosids</taxon>
        <taxon>malvids</taxon>
        <taxon>Malvales</taxon>
        <taxon>Malvaceae</taxon>
        <taxon>Malvoideae</taxon>
        <taxon>Gossypium</taxon>
    </lineage>
</organism>
<evidence type="ECO:0000313" key="1">
    <source>
        <dbReference type="EMBL" id="KAA3477454.1"/>
    </source>
</evidence>
<sequence>MIVDRLIKLAHFVVVRRNYSLEKMAELYTGKIVCLYGILSSIVSSRDLRFTSRTNWEKYLPLVEFAYNNNYHPSLGMSPFEVLYGRKCRSPICWLELNENKLVGPDLVCEAEKKVLIIKNHLKMAQDH</sequence>
<proteinExistence type="predicted"/>
<keyword evidence="2" id="KW-1185">Reference proteome</keyword>
<reference evidence="1" key="1">
    <citation type="submission" date="2019-08" db="EMBL/GenBank/DDBJ databases">
        <authorList>
            <person name="Liu F."/>
        </authorList>
    </citation>
    <scope>NUCLEOTIDE SEQUENCE [LARGE SCALE GENOMIC DNA]</scope>
    <source>
        <strain evidence="1">PA1801</strain>
        <tissue evidence="1">Leaf</tissue>
    </source>
</reference>
<comment type="caution">
    <text evidence="1">The sequence shown here is derived from an EMBL/GenBank/DDBJ whole genome shotgun (WGS) entry which is preliminary data.</text>
</comment>
<dbReference type="PANTHER" id="PTHR45835">
    <property type="entry name" value="YALI0A06105P"/>
    <property type="match status" value="1"/>
</dbReference>
<dbReference type="GO" id="GO:0003676">
    <property type="term" value="F:nucleic acid binding"/>
    <property type="evidence" value="ECO:0007669"/>
    <property type="project" value="InterPro"/>
</dbReference>
<dbReference type="AlphaFoldDB" id="A0A5B6W870"/>